<gene>
    <name evidence="11" type="ORF">H1Bulk29504_000001</name>
</gene>
<dbReference type="PROSITE" id="PS50522">
    <property type="entry name" value="RDRP_PHAGE"/>
    <property type="match status" value="1"/>
</dbReference>
<dbReference type="GO" id="GO:0046872">
    <property type="term" value="F:metal ion binding"/>
    <property type="evidence" value="ECO:0007669"/>
    <property type="project" value="UniProtKB-KW"/>
</dbReference>
<evidence type="ECO:0000256" key="6">
    <source>
        <dbReference type="ARBA" id="ARBA00022953"/>
    </source>
</evidence>
<evidence type="ECO:0000256" key="9">
    <source>
        <dbReference type="PIRSR" id="PIRSR605093-1"/>
    </source>
</evidence>
<dbReference type="InterPro" id="IPR007096">
    <property type="entry name" value="RNA-dir_Rpol_cat_phage"/>
</dbReference>
<keyword evidence="4" id="KW-0548">Nucleotidyltransferase</keyword>
<evidence type="ECO:0000313" key="11">
    <source>
        <dbReference type="EMBL" id="QDH87936.1"/>
    </source>
</evidence>
<dbReference type="Pfam" id="PF03431">
    <property type="entry name" value="RNA_replicase_B"/>
    <property type="match status" value="1"/>
</dbReference>
<name>A0A514D2W4_9VIRU</name>
<dbReference type="GO" id="GO:0003968">
    <property type="term" value="F:RNA-directed RNA polymerase activity"/>
    <property type="evidence" value="ECO:0007669"/>
    <property type="project" value="UniProtKB-KW"/>
</dbReference>
<accession>A0A514D2W4</accession>
<evidence type="ECO:0000256" key="2">
    <source>
        <dbReference type="ARBA" id="ARBA00022484"/>
    </source>
</evidence>
<keyword evidence="6" id="KW-0693">Viral RNA replication</keyword>
<keyword evidence="9" id="KW-0460">Magnesium</keyword>
<keyword evidence="9" id="KW-0479">Metal-binding</keyword>
<dbReference type="InterPro" id="IPR005093">
    <property type="entry name" value="RNArep_beta"/>
</dbReference>
<organism evidence="11">
    <name type="scientific">Leviviridae sp</name>
    <dbReference type="NCBI Taxonomy" id="2027243"/>
    <lineage>
        <taxon>Viruses</taxon>
        <taxon>Riboviria</taxon>
        <taxon>Orthornavirae</taxon>
        <taxon>Lenarviricota</taxon>
        <taxon>Leviviricetes</taxon>
        <taxon>Norzivirales</taxon>
        <taxon>Fiersviridae</taxon>
    </lineage>
</organism>
<feature type="binding site" evidence="9">
    <location>
        <position position="350"/>
    </location>
    <ligand>
        <name>Mg(2+)</name>
        <dbReference type="ChEBI" id="CHEBI:18420"/>
        <label>2</label>
    </ligand>
</feature>
<evidence type="ECO:0000256" key="7">
    <source>
        <dbReference type="ARBA" id="ARBA00030248"/>
    </source>
</evidence>
<evidence type="ECO:0000256" key="1">
    <source>
        <dbReference type="ARBA" id="ARBA00012494"/>
    </source>
</evidence>
<dbReference type="EC" id="2.7.7.48" evidence="1"/>
<comment type="catalytic activity">
    <reaction evidence="8">
        <text>RNA(n) + a ribonucleoside 5'-triphosphate = RNA(n+1) + diphosphate</text>
        <dbReference type="Rhea" id="RHEA:21248"/>
        <dbReference type="Rhea" id="RHEA-COMP:14527"/>
        <dbReference type="Rhea" id="RHEA-COMP:17342"/>
        <dbReference type="ChEBI" id="CHEBI:33019"/>
        <dbReference type="ChEBI" id="CHEBI:61557"/>
        <dbReference type="ChEBI" id="CHEBI:140395"/>
        <dbReference type="EC" id="2.7.7.48"/>
    </reaction>
</comment>
<keyword evidence="5" id="KW-0547">Nucleotide-binding</keyword>
<dbReference type="GO" id="GO:0000166">
    <property type="term" value="F:nucleotide binding"/>
    <property type="evidence" value="ECO:0007669"/>
    <property type="project" value="UniProtKB-KW"/>
</dbReference>
<keyword evidence="3" id="KW-0808">Transferase</keyword>
<sequence>MISHYVKKVALEFFEGIATPKSLAAYLLLENGEWDQLATLEADPSNYFDPTSYWRDASAVSFLRKYEPLPTSFDRKKVAEESFVSCERSCFRANQRLYPILEDVLNVSHELSGVNAVFLQARKNIARILGPCPDEVSGRFGPGSTFGDRARLTTVPDKMSSEPLFTPDAWPFLFPWSGTMWASACVDIGKVPKSVPGNRFLTVPKDATKYRGIAVEPSINVFYQLAYGKVIRTRLRRWGINLDEGQDIHRRLASEASIQGHLATLDLKNASDTISRNLVKLLLPHSWFKVLDALRSKKTLFKGNYVLLEKFSSMGNGFTFELETLVFLGLISAITGYDSVGKSVFAFGDDLILPTDSSKDVISMLRFCGLETNLKKSFSTGRFRESCGGDFFDGVGVRPFFLKDDPDQPASRISLANGLRRSSASHCGRWLMTRDAWRESLWGIPSSIRRLRGPQDLGDIVIHDERPTWKYHWAHGIRYIQTYQPRPRRNVRWGRFAPSVTLASAVYGQAWNEGYVLPRDPVLDYVVSAVPFS</sequence>
<feature type="domain" description="RdRp catalytic" evidence="10">
    <location>
        <begin position="251"/>
        <end position="381"/>
    </location>
</feature>
<dbReference type="GO" id="GO:0039694">
    <property type="term" value="P:viral RNA genome replication"/>
    <property type="evidence" value="ECO:0007669"/>
    <property type="project" value="InterPro"/>
</dbReference>
<evidence type="ECO:0000256" key="4">
    <source>
        <dbReference type="ARBA" id="ARBA00022695"/>
    </source>
</evidence>
<evidence type="ECO:0000259" key="10">
    <source>
        <dbReference type="PROSITE" id="PS50522"/>
    </source>
</evidence>
<evidence type="ECO:0000256" key="8">
    <source>
        <dbReference type="ARBA" id="ARBA00048744"/>
    </source>
</evidence>
<dbReference type="InterPro" id="IPR043502">
    <property type="entry name" value="DNA/RNA_pol_sf"/>
</dbReference>
<protein>
    <recommendedName>
        <fullName evidence="1">RNA-directed RNA polymerase</fullName>
        <ecNumber evidence="1">2.7.7.48</ecNumber>
    </recommendedName>
    <alternativeName>
        <fullName evidence="7">RNA replicase beta chain</fullName>
    </alternativeName>
</protein>
<proteinExistence type="predicted"/>
<feature type="binding site" evidence="9">
    <location>
        <position position="266"/>
    </location>
    <ligand>
        <name>Mg(2+)</name>
        <dbReference type="ChEBI" id="CHEBI:18420"/>
        <label>2</label>
    </ligand>
</feature>
<evidence type="ECO:0000256" key="5">
    <source>
        <dbReference type="ARBA" id="ARBA00022741"/>
    </source>
</evidence>
<evidence type="ECO:0000256" key="3">
    <source>
        <dbReference type="ARBA" id="ARBA00022679"/>
    </source>
</evidence>
<dbReference type="EMBL" id="MN033733">
    <property type="protein sequence ID" value="QDH87936.1"/>
    <property type="molecule type" value="Genomic_RNA"/>
</dbReference>
<comment type="cofactor">
    <cofactor evidence="9">
        <name>Mg(2+)</name>
        <dbReference type="ChEBI" id="CHEBI:18420"/>
    </cofactor>
    <text evidence="9">Binds 2 Mg(2+) per subunit.</text>
</comment>
<reference evidence="11" key="1">
    <citation type="submission" date="2019-05" db="EMBL/GenBank/DDBJ databases">
        <title>Metatranscriptomic reconstruction reveals RNA viruses with the potential to shape carbon cycling in soil.</title>
        <authorList>
            <person name="Starr E.P."/>
            <person name="Nuccio E."/>
            <person name="Pett-Ridge J."/>
            <person name="Banfield J.F."/>
            <person name="Firestone M.K."/>
        </authorList>
    </citation>
    <scope>NUCLEOTIDE SEQUENCE</scope>
    <source>
        <strain evidence="11">H1_Bulk_29_scaffold_504</strain>
    </source>
</reference>
<dbReference type="SUPFAM" id="SSF56672">
    <property type="entry name" value="DNA/RNA polymerases"/>
    <property type="match status" value="1"/>
</dbReference>
<feature type="binding site" evidence="9">
    <location>
        <position position="349"/>
    </location>
    <ligand>
        <name>Mg(2+)</name>
        <dbReference type="ChEBI" id="CHEBI:18420"/>
        <label>2</label>
    </ligand>
</feature>
<keyword evidence="2 11" id="KW-0696">RNA-directed RNA polymerase</keyword>